<dbReference type="Proteomes" id="UP000621390">
    <property type="component" value="Unassembled WGS sequence"/>
</dbReference>
<feature type="transmembrane region" description="Helical" evidence="1">
    <location>
        <begin position="23"/>
        <end position="41"/>
    </location>
</feature>
<dbReference type="GeneID" id="78252471"/>
<sequence>MYFWNIDALKRDFLQGRFSQTQAFYYLVLMLVLFTLPVGIWGDNTTVWDKASLWGELVCVVFGTAVAYKSNGGRDGREFLERYVSLSWVLFIRLLPLVILLALVASIFRDIFISDAGYGFTGYDFAALVLISLIYYWRLSHHMSDLNQSSFSGIQVSAEN</sequence>
<evidence type="ECO:0000313" key="2">
    <source>
        <dbReference type="EMBL" id="MBJ7267049.1"/>
    </source>
</evidence>
<evidence type="ECO:0000313" key="4">
    <source>
        <dbReference type="Proteomes" id="UP000621390"/>
    </source>
</evidence>
<dbReference type="AlphaFoldDB" id="A0A8I1G3D1"/>
<dbReference type="Proteomes" id="UP000655994">
    <property type="component" value="Unassembled WGS sequence"/>
</dbReference>
<gene>
    <name evidence="2" type="ORF">JHC10_08865</name>
    <name evidence="3" type="ORF">JHC11_03025</name>
</gene>
<keyword evidence="1" id="KW-1133">Transmembrane helix</keyword>
<dbReference type="EMBL" id="JAEMOS010000024">
    <property type="protein sequence ID" value="MBJ7267049.1"/>
    <property type="molecule type" value="Genomic_DNA"/>
</dbReference>
<feature type="transmembrane region" description="Helical" evidence="1">
    <location>
        <begin position="53"/>
        <end position="71"/>
    </location>
</feature>
<accession>A0A8I1G3D1</accession>
<dbReference type="RefSeq" id="WP_199494528.1">
    <property type="nucleotide sequence ID" value="NZ_CAXAWT010000002.1"/>
</dbReference>
<name>A0A8I1G3D1_9GAMM</name>
<evidence type="ECO:0008006" key="6">
    <source>
        <dbReference type="Google" id="ProtNLM"/>
    </source>
</evidence>
<evidence type="ECO:0000313" key="5">
    <source>
        <dbReference type="Proteomes" id="UP000655994"/>
    </source>
</evidence>
<keyword evidence="1" id="KW-0472">Membrane</keyword>
<evidence type="ECO:0000256" key="1">
    <source>
        <dbReference type="SAM" id="Phobius"/>
    </source>
</evidence>
<feature type="transmembrane region" description="Helical" evidence="1">
    <location>
        <begin position="120"/>
        <end position="137"/>
    </location>
</feature>
<keyword evidence="5" id="KW-1185">Reference proteome</keyword>
<evidence type="ECO:0000313" key="3">
    <source>
        <dbReference type="EMBL" id="MBJ7314979.1"/>
    </source>
</evidence>
<comment type="caution">
    <text evidence="3">The sequence shown here is derived from an EMBL/GenBank/DDBJ whole genome shotgun (WGS) entry which is preliminary data.</text>
</comment>
<organism evidence="3 4">
    <name type="scientific">Idiomarina abyssalis</name>
    <dbReference type="NCBI Taxonomy" id="86102"/>
    <lineage>
        <taxon>Bacteria</taxon>
        <taxon>Pseudomonadati</taxon>
        <taxon>Pseudomonadota</taxon>
        <taxon>Gammaproteobacteria</taxon>
        <taxon>Alteromonadales</taxon>
        <taxon>Idiomarinaceae</taxon>
        <taxon>Idiomarina</taxon>
    </lineage>
</organism>
<keyword evidence="1" id="KW-0812">Transmembrane</keyword>
<protein>
    <recommendedName>
        <fullName evidence="6">Transmembrane protein</fullName>
    </recommendedName>
</protein>
<reference evidence="3 5" key="1">
    <citation type="submission" date="2020-09" db="EMBL/GenBank/DDBJ databases">
        <title>Draft Genomes of Bacterial Isolates from North Pond Shallow Sediments.</title>
        <authorList>
            <person name="Kiel Reese B."/>
            <person name="Mullis M."/>
            <person name="Weisend R.E."/>
        </authorList>
    </citation>
    <scope>NUCLEOTIDE SEQUENCE</scope>
    <source>
        <strain evidence="3">KJE-2</strain>
        <strain evidence="2 5">KJE-3</strain>
    </source>
</reference>
<dbReference type="EMBL" id="JAEMOP010000002">
    <property type="protein sequence ID" value="MBJ7314979.1"/>
    <property type="molecule type" value="Genomic_DNA"/>
</dbReference>
<proteinExistence type="predicted"/>
<feature type="transmembrane region" description="Helical" evidence="1">
    <location>
        <begin position="83"/>
        <end position="108"/>
    </location>
</feature>